<protein>
    <submittedName>
        <fullName evidence="1">Uncharacterized protein</fullName>
    </submittedName>
</protein>
<accession>A0A8J4Y849</accession>
<dbReference type="EMBL" id="JACEEZ010010311">
    <property type="protein sequence ID" value="KAG0721903.1"/>
    <property type="molecule type" value="Genomic_DNA"/>
</dbReference>
<name>A0A8J4Y849_CHIOP</name>
<dbReference type="AlphaFoldDB" id="A0A8J4Y849"/>
<reference evidence="1" key="1">
    <citation type="submission" date="2020-07" db="EMBL/GenBank/DDBJ databases">
        <title>The High-quality genome of the commercially important snow crab, Chionoecetes opilio.</title>
        <authorList>
            <person name="Jeong J.-H."/>
            <person name="Ryu S."/>
        </authorList>
    </citation>
    <scope>NUCLEOTIDE SEQUENCE</scope>
    <source>
        <strain evidence="1">MADBK_172401_WGS</strain>
        <tissue evidence="1">Digestive gland</tissue>
    </source>
</reference>
<comment type="caution">
    <text evidence="1">The sequence shown here is derived from an EMBL/GenBank/DDBJ whole genome shotgun (WGS) entry which is preliminary data.</text>
</comment>
<evidence type="ECO:0000313" key="1">
    <source>
        <dbReference type="EMBL" id="KAG0721903.1"/>
    </source>
</evidence>
<gene>
    <name evidence="1" type="ORF">GWK47_045494</name>
</gene>
<sequence length="125" mass="13909">MGGKKDLTKDQIKVIVSLHKAERPFEEIARIVGVTRRCVQKWVVSFTVGWRVETAATPLELANMRGAAVTDALSDTLPGLRAPGAPTAYYTEWCSGWCELSYPKDWMLALHQVPLFPAAPPRPHH</sequence>
<proteinExistence type="predicted"/>
<dbReference type="Proteomes" id="UP000770661">
    <property type="component" value="Unassembled WGS sequence"/>
</dbReference>
<dbReference type="OrthoDB" id="6379886at2759"/>
<organism evidence="1 2">
    <name type="scientific">Chionoecetes opilio</name>
    <name type="common">Atlantic snow crab</name>
    <name type="synonym">Cancer opilio</name>
    <dbReference type="NCBI Taxonomy" id="41210"/>
    <lineage>
        <taxon>Eukaryota</taxon>
        <taxon>Metazoa</taxon>
        <taxon>Ecdysozoa</taxon>
        <taxon>Arthropoda</taxon>
        <taxon>Crustacea</taxon>
        <taxon>Multicrustacea</taxon>
        <taxon>Malacostraca</taxon>
        <taxon>Eumalacostraca</taxon>
        <taxon>Eucarida</taxon>
        <taxon>Decapoda</taxon>
        <taxon>Pleocyemata</taxon>
        <taxon>Brachyura</taxon>
        <taxon>Eubrachyura</taxon>
        <taxon>Majoidea</taxon>
        <taxon>Majidae</taxon>
        <taxon>Chionoecetes</taxon>
    </lineage>
</organism>
<keyword evidence="2" id="KW-1185">Reference proteome</keyword>
<evidence type="ECO:0000313" key="2">
    <source>
        <dbReference type="Proteomes" id="UP000770661"/>
    </source>
</evidence>